<evidence type="ECO:0000256" key="1">
    <source>
        <dbReference type="ARBA" id="ARBA00022737"/>
    </source>
</evidence>
<evidence type="ECO:0000313" key="8">
    <source>
        <dbReference type="Proteomes" id="UP001152797"/>
    </source>
</evidence>
<evidence type="ECO:0000256" key="2">
    <source>
        <dbReference type="ARBA" id="ARBA00023043"/>
    </source>
</evidence>
<dbReference type="OrthoDB" id="448923at2759"/>
<evidence type="ECO:0000313" key="7">
    <source>
        <dbReference type="EMBL" id="CAL4791780.1"/>
    </source>
</evidence>
<evidence type="ECO:0000256" key="3">
    <source>
        <dbReference type="PROSITE-ProRule" id="PRU00023"/>
    </source>
</evidence>
<keyword evidence="2 3" id="KW-0040">ANK repeat</keyword>
<dbReference type="PROSITE" id="PS50297">
    <property type="entry name" value="ANK_REP_REGION"/>
    <property type="match status" value="1"/>
</dbReference>
<feature type="compositionally biased region" description="Low complexity" evidence="4">
    <location>
        <begin position="805"/>
        <end position="814"/>
    </location>
</feature>
<evidence type="ECO:0000256" key="5">
    <source>
        <dbReference type="SAM" id="SignalP"/>
    </source>
</evidence>
<reference evidence="7 8" key="2">
    <citation type="submission" date="2024-05" db="EMBL/GenBank/DDBJ databases">
        <authorList>
            <person name="Chen Y."/>
            <person name="Shah S."/>
            <person name="Dougan E. K."/>
            <person name="Thang M."/>
            <person name="Chan C."/>
        </authorList>
    </citation>
    <scope>NUCLEOTIDE SEQUENCE [LARGE SCALE GENOMIC DNA]</scope>
</reference>
<dbReference type="EMBL" id="CAMXCT030003440">
    <property type="protein sequence ID" value="CAL4791780.1"/>
    <property type="molecule type" value="Genomic_DNA"/>
</dbReference>
<dbReference type="Gene3D" id="1.25.40.20">
    <property type="entry name" value="Ankyrin repeat-containing domain"/>
    <property type="match status" value="1"/>
</dbReference>
<dbReference type="SMART" id="SM00248">
    <property type="entry name" value="ANK"/>
    <property type="match status" value="3"/>
</dbReference>
<feature type="signal peptide" evidence="5">
    <location>
        <begin position="1"/>
        <end position="32"/>
    </location>
</feature>
<feature type="repeat" description="ANK" evidence="3">
    <location>
        <begin position="291"/>
        <end position="323"/>
    </location>
</feature>
<sequence length="2717" mass="303096">MGSLAARVCLVRCLLLLESFSVLFHVRYTILAANVGQDLFPGRYVLYRKEHFVGFRVFPDGTCRLQENHKSHCGQDCALSDFSFEPYEKIFQLLATGGPSSCGKVAGVRQQFEAIFHVEARTSDGASQVDLGGDHVSQQVSDVCGGMISFQSALSHNILLSCDAETFDFGTFVSKARSVLHRRLRHPPLAMSFFKDGLQIAEDLMWEDLGYPSNVQVLITTTHNNLWDKLAHAILHNAIADVEWLLRQGQDPNGTCSAGTTLLVYACQAGALGAMKTLLQSKASPNLIGPDGLSPLHTATTRRDVSAAELLLVYGADPNMPNSFGDAAVHLAAQEDDSDMVGLFMGCGADQTCPGLLRRLSIIQKQPDVCGGSDACEEPLLNKGPQVWLRICHNRADALRRRQMLEERTPKTLQQLMEAGFTAQEASYFLESHAKAKEKQGWFRRWDASMPPMVRQTFGILNAQRRGVRIPLPPLSRPLVSLPANCPELFLGTDFHFDWLQVCHPHPRDTHIRFVSEGHKYFVDNEPFDLSEFDADKAIEMMMSGARWPRVEYMNGIKNGKLAHACLQVPDLTALGAILAQPSLNLAHASHCLRSTLDSCSAESHALLASHIMSPAEIKEHWALKAEMASHAGTWTHLQCECVLNGGAIKGTCAEMDLLRTFVGRTRPLLAFRTEWCIWASDERLAGCIDFAAIDEKGHLVLVDWKRTKNLQNKFQNPWRALAEPLEHLPDAQGETRFPDEDHLDEQQEQEDATQPALTGSAPARSSAANARASSPIGPSPRTAAKSTAKKRKAEDRGQPEEAENATGEGATQAEEVKQEGVDPANGEEEAYEKLKFRRMLPGAATSDKDFDDFFLNLEVANDIFRLEPAEEIDTSDTILHKVRLWTGSVADVMSANTPDYIVRLCVGVLAFGKARQADIFLREHALLYWIAEGGRTLRFHSGDCYMKSPSGAFQQHRGVPPDHDRVQMFLMHLEGIFRRMPRNTQRATRNLLTAVERMFAEADGDQVAFLTACVDACLNFEGDASARKGQGKGEEDDVAPPGGPWTAASAKTVLAVKKQLSYELTQDKLLHYMCEWCDTPKVVEGACCYEDCCIKYDFEESAAKQVQRAALTNCYLRIPHCLKGTIPQNVVDRLRKFYAQTFWGNIDVFKCGQAAQALAKRGINVVRLFIGLSSGGVGQSLYFTHLEAMYAHNFAFFDPNIWYNGEEMRKQVEQLNGCMILTGQETPGTGSALAASLLSDVELSVVVRKLREDLFKKFASADGIAGRKPYGFKTRMIHCIGWKRLEANRMFHFDDVDARNFNAILRRSFVWRVKARFEDPHVIAEAYEDIHKDGVFPKDPDLAVFLTSPPAVGAGLQIQHAFEAEYSKQDCVNMIENYVTWGGDGGLTENTMRAACRLPLKDVRAVGSRAAAVMVVDEPDEDVDERESWLTLRKAMVDFLLIRKRLFPSQAFLQNMSVRGGPNVAKSCYLESLLARNFVLKCACSAAGGKASEVFVPCLTLKTSLDTVIQHRVRECDLQLPESYDVEAFATYLHSHLHRRENVQIFAAFWKHMSTAKHKKAGKPTAQEKQRKADMLGKAQHLLDAEKHGDDLLEKFHATTKRRRIAHRIEEVKTEDGEKSNAKGALASVTCSYHYSGPTTLRTRKQASEFSAQRMSRRVQAVILPHTHDLDIENSLFTLIAQLLEKLDVDPAMPAEAREALDLCAQNRARVCAEILSLPGSRGKQLLVSTFYGGSVSPELQKLDFVHNLQKVSVYCKWVAISCLSDEYRAFLQDSKKTNPEGSLLSYLYTACEDFILSHWVQFLMETFHPQHLSLHYDGVRISTVDAVSIADVCTQSEAYIKRMTGFEVRIREKTHKLVLQAMKEAAVAGPAVYAADDVLCKAGNCIPHALACLEMLEPGHMYVLNNGTDQNNVYMQQRGSRTYRQCMNMFGCSFSVALLTDGEVPEGKFLLHCENGGRPHCVGVHVTQESEEVGQQVTMWDVDGVYRLSVASFTDALLRGTDASTSVGFWLQADKSEDLDEALERLLDLGAGSSEEETVAESCDEMLAESCILEEGGVQEEEPFEWLDEEGTVVVEEALLGKLQAEVDERVTKSADWKSRGTMPCPLCPFRTFHRRDHWERHARRYHSRRQQYCCSGTKQLRIVIALHDADQLHRRRGRNYLQRSADVLRRSVRPALSSNCNAIDKHIRLLLDGSGPKVVHAEYLKAGVTARRVGRLWYTHSFAEQVWQEMLLHHGKAGVTRHAAAALRPRLLVKALNAGNHIATLLPTHVNAWWPLVEDIFSSAACQSLRADLLEKAIAHGECSYLSVDGTFKVCLPVMGQAHFNASAGVRASFPFQDGEAYTRVLSVRGRSGAVLALEPSVGESPPHIVACLQTCLPQAGLLQVEHLATDSPNENLLAELTNVCPNLKALSLDPTHAAMKYEQALVGKRSAGSRLLRSFLVKFTAHDPNVESNIWGPFYAGGPVPEVRQEANLRQHILDVSMSKARARRILQSAEQLLIWPTRIQFIEAVAALTALHSDDMQKKIDGSKFTVAKFLYKLTAADKVEWLTNNLRYRQFLPASRRILLPSGTTANEALHAELNAWYRQVQQMHRSTLALKLGTQTIGKLLSHQTALHWPTTVQMPHAMVLAAATTKPLWTKRTWKLWVQEQRESGVEPLQRLVQKKRDKARIRKFKRPASTEVRQRKRTPFTLERRAGIKRTGVHRRRPASASVG</sequence>
<dbReference type="SUPFAM" id="SSF48403">
    <property type="entry name" value="Ankyrin repeat"/>
    <property type="match status" value="1"/>
</dbReference>
<feature type="compositionally biased region" description="Acidic residues" evidence="4">
    <location>
        <begin position="742"/>
        <end position="752"/>
    </location>
</feature>
<comment type="caution">
    <text evidence="6">The sequence shown here is derived from an EMBL/GenBank/DDBJ whole genome shotgun (WGS) entry which is preliminary data.</text>
</comment>
<feature type="region of interest" description="Disordered" evidence="4">
    <location>
        <begin position="2678"/>
        <end position="2717"/>
    </location>
</feature>
<feature type="chain" id="PRO_5043271093" evidence="5">
    <location>
        <begin position="33"/>
        <end position="2717"/>
    </location>
</feature>
<evidence type="ECO:0000256" key="4">
    <source>
        <dbReference type="SAM" id="MobiDB-lite"/>
    </source>
</evidence>
<dbReference type="Proteomes" id="UP001152797">
    <property type="component" value="Unassembled WGS sequence"/>
</dbReference>
<proteinExistence type="predicted"/>
<keyword evidence="1" id="KW-0677">Repeat</keyword>
<dbReference type="Pfam" id="PF12796">
    <property type="entry name" value="Ank_2"/>
    <property type="match status" value="1"/>
</dbReference>
<accession>A0A9P1D8D8</accession>
<feature type="compositionally biased region" description="Basic residues" evidence="4">
    <location>
        <begin position="2700"/>
        <end position="2711"/>
    </location>
</feature>
<dbReference type="PANTHER" id="PTHR24171">
    <property type="entry name" value="ANKYRIN REPEAT DOMAIN-CONTAINING PROTEIN 39-RELATED"/>
    <property type="match status" value="1"/>
</dbReference>
<gene>
    <name evidence="6" type="ORF">C1SCF055_LOCUS30252</name>
</gene>
<evidence type="ECO:0000313" key="6">
    <source>
        <dbReference type="EMBL" id="CAI4004468.1"/>
    </source>
</evidence>
<feature type="compositionally biased region" description="Low complexity" evidence="4">
    <location>
        <begin position="761"/>
        <end position="787"/>
    </location>
</feature>
<dbReference type="InterPro" id="IPR002110">
    <property type="entry name" value="Ankyrin_rpt"/>
</dbReference>
<dbReference type="EMBL" id="CAMXCT010003440">
    <property type="protein sequence ID" value="CAI4004468.1"/>
    <property type="molecule type" value="Genomic_DNA"/>
</dbReference>
<keyword evidence="8" id="KW-1185">Reference proteome</keyword>
<dbReference type="PROSITE" id="PS50088">
    <property type="entry name" value="ANK_REPEAT"/>
    <property type="match status" value="1"/>
</dbReference>
<dbReference type="EMBL" id="CAMXCT020003440">
    <property type="protein sequence ID" value="CAL1157843.1"/>
    <property type="molecule type" value="Genomic_DNA"/>
</dbReference>
<keyword evidence="5" id="KW-0732">Signal</keyword>
<feature type="region of interest" description="Disordered" evidence="4">
    <location>
        <begin position="732"/>
        <end position="827"/>
    </location>
</feature>
<organism evidence="6">
    <name type="scientific">Cladocopium goreaui</name>
    <dbReference type="NCBI Taxonomy" id="2562237"/>
    <lineage>
        <taxon>Eukaryota</taxon>
        <taxon>Sar</taxon>
        <taxon>Alveolata</taxon>
        <taxon>Dinophyceae</taxon>
        <taxon>Suessiales</taxon>
        <taxon>Symbiodiniaceae</taxon>
        <taxon>Cladocopium</taxon>
    </lineage>
</organism>
<reference evidence="6" key="1">
    <citation type="submission" date="2022-10" db="EMBL/GenBank/DDBJ databases">
        <authorList>
            <person name="Chen Y."/>
            <person name="Dougan E. K."/>
            <person name="Chan C."/>
            <person name="Rhodes N."/>
            <person name="Thang M."/>
        </authorList>
    </citation>
    <scope>NUCLEOTIDE SEQUENCE</scope>
</reference>
<dbReference type="InterPro" id="IPR036770">
    <property type="entry name" value="Ankyrin_rpt-contain_sf"/>
</dbReference>
<name>A0A9P1D8D8_9DINO</name>
<protein>
    <submittedName>
        <fullName evidence="7">Ankyrin repeat protein RF_0381</fullName>
    </submittedName>
</protein>